<sequence>MNTNMTEFGLTCGSGLSAVARGTVMHGIAASQEPRSLEGRTATVLMPQTEGTFQVGRGDHSALMTLSVDRRLVEPAYAAAATTPRLKGAVGECPRSSPA</sequence>
<reference evidence="1 2" key="1">
    <citation type="submission" date="2020-08" db="EMBL/GenBank/DDBJ databases">
        <title>Sequencing the genomes of 1000 actinobacteria strains.</title>
        <authorList>
            <person name="Klenk H.-P."/>
        </authorList>
    </citation>
    <scope>NUCLEOTIDE SEQUENCE [LARGE SCALE GENOMIC DNA]</scope>
    <source>
        <strain evidence="1 2">DSM 46659</strain>
    </source>
</reference>
<dbReference type="AlphaFoldDB" id="A0A7W9YKL3"/>
<gene>
    <name evidence="1" type="ORF">HNR23_003311</name>
</gene>
<keyword evidence="2" id="KW-1185">Reference proteome</keyword>
<organism evidence="1 2">
    <name type="scientific">Nocardiopsis mwathae</name>
    <dbReference type="NCBI Taxonomy" id="1472723"/>
    <lineage>
        <taxon>Bacteria</taxon>
        <taxon>Bacillati</taxon>
        <taxon>Actinomycetota</taxon>
        <taxon>Actinomycetes</taxon>
        <taxon>Streptosporangiales</taxon>
        <taxon>Nocardiopsidaceae</taxon>
        <taxon>Nocardiopsis</taxon>
    </lineage>
</organism>
<evidence type="ECO:0000313" key="1">
    <source>
        <dbReference type="EMBL" id="MBB6173251.1"/>
    </source>
</evidence>
<name>A0A7W9YKL3_9ACTN</name>
<accession>A0A7W9YKL3</accession>
<protein>
    <submittedName>
        <fullName evidence="1">Uncharacterized protein</fullName>
    </submittedName>
</protein>
<proteinExistence type="predicted"/>
<evidence type="ECO:0000313" key="2">
    <source>
        <dbReference type="Proteomes" id="UP000546642"/>
    </source>
</evidence>
<dbReference type="EMBL" id="JACHDS010000001">
    <property type="protein sequence ID" value="MBB6173251.1"/>
    <property type="molecule type" value="Genomic_DNA"/>
</dbReference>
<dbReference type="Proteomes" id="UP000546642">
    <property type="component" value="Unassembled WGS sequence"/>
</dbReference>
<comment type="caution">
    <text evidence="1">The sequence shown here is derived from an EMBL/GenBank/DDBJ whole genome shotgun (WGS) entry which is preliminary data.</text>
</comment>
<dbReference type="RefSeq" id="WP_184076532.1">
    <property type="nucleotide sequence ID" value="NZ_JACHDS010000001.1"/>
</dbReference>